<dbReference type="SMART" id="SM00488">
    <property type="entry name" value="DEXDc2"/>
    <property type="match status" value="1"/>
</dbReference>
<dbReference type="InterPro" id="IPR013020">
    <property type="entry name" value="Rad3/Chl1-like"/>
</dbReference>
<gene>
    <name evidence="14" type="ORF">NDN08_004800</name>
</gene>
<keyword evidence="4" id="KW-0479">Metal-binding</keyword>
<dbReference type="FunFam" id="3.40.50.300:FF:000135">
    <property type="entry name" value="DNA repair helicase RAD3, putative"/>
    <property type="match status" value="1"/>
</dbReference>
<evidence type="ECO:0000313" key="14">
    <source>
        <dbReference type="EMBL" id="KAJ8903699.1"/>
    </source>
</evidence>
<dbReference type="Proteomes" id="UP001157974">
    <property type="component" value="Unassembled WGS sequence"/>
</dbReference>
<keyword evidence="8" id="KW-0067">ATP-binding</keyword>
<dbReference type="GO" id="GO:0003677">
    <property type="term" value="F:DNA binding"/>
    <property type="evidence" value="ECO:0007669"/>
    <property type="project" value="InterPro"/>
</dbReference>
<dbReference type="SMART" id="SM00487">
    <property type="entry name" value="DEXDc"/>
    <property type="match status" value="1"/>
</dbReference>
<evidence type="ECO:0000256" key="6">
    <source>
        <dbReference type="ARBA" id="ARBA00022801"/>
    </source>
</evidence>
<evidence type="ECO:0000256" key="7">
    <source>
        <dbReference type="ARBA" id="ARBA00022806"/>
    </source>
</evidence>
<evidence type="ECO:0000256" key="3">
    <source>
        <dbReference type="ARBA" id="ARBA00008435"/>
    </source>
</evidence>
<keyword evidence="11" id="KW-0413">Isomerase</keyword>
<keyword evidence="9" id="KW-0408">Iron</keyword>
<dbReference type="Gene3D" id="3.40.50.300">
    <property type="entry name" value="P-loop containing nucleotide triphosphate hydrolases"/>
    <property type="match status" value="3"/>
</dbReference>
<reference evidence="14 15" key="1">
    <citation type="journal article" date="2023" name="Nat. Commun.">
        <title>Origin of minicircular mitochondrial genomes in red algae.</title>
        <authorList>
            <person name="Lee Y."/>
            <person name="Cho C.H."/>
            <person name="Lee Y.M."/>
            <person name="Park S.I."/>
            <person name="Yang J.H."/>
            <person name="West J.A."/>
            <person name="Bhattacharya D."/>
            <person name="Yoon H.S."/>
        </authorList>
    </citation>
    <scope>NUCLEOTIDE SEQUENCE [LARGE SCALE GENOMIC DNA]</scope>
    <source>
        <strain evidence="14 15">CCMP1338</strain>
        <tissue evidence="14">Whole cell</tissue>
    </source>
</reference>
<accession>A0AAV8UNV1</accession>
<evidence type="ECO:0000256" key="11">
    <source>
        <dbReference type="ARBA" id="ARBA00023235"/>
    </source>
</evidence>
<evidence type="ECO:0000256" key="9">
    <source>
        <dbReference type="ARBA" id="ARBA00023004"/>
    </source>
</evidence>
<dbReference type="Pfam" id="PF06733">
    <property type="entry name" value="DEAD_2"/>
    <property type="match status" value="1"/>
</dbReference>
<dbReference type="InterPro" id="IPR045028">
    <property type="entry name" value="DinG/Rad3-like"/>
</dbReference>
<comment type="caution">
    <text evidence="14">The sequence shown here is derived from an EMBL/GenBank/DDBJ whole genome shotgun (WGS) entry which is preliminary data.</text>
</comment>
<keyword evidence="12" id="KW-0539">Nucleus</keyword>
<dbReference type="GO" id="GO:0034085">
    <property type="term" value="P:establishment of sister chromatid cohesion"/>
    <property type="evidence" value="ECO:0007669"/>
    <property type="project" value="TreeGrafter"/>
</dbReference>
<dbReference type="InterPro" id="IPR014013">
    <property type="entry name" value="Helic_SF1/SF2_ATP-bd_DinG/Rad3"/>
</dbReference>
<dbReference type="GO" id="GO:0016818">
    <property type="term" value="F:hydrolase activity, acting on acid anhydrides, in phosphorus-containing anhydrides"/>
    <property type="evidence" value="ECO:0007669"/>
    <property type="project" value="InterPro"/>
</dbReference>
<evidence type="ECO:0000256" key="5">
    <source>
        <dbReference type="ARBA" id="ARBA00022741"/>
    </source>
</evidence>
<evidence type="ECO:0000256" key="1">
    <source>
        <dbReference type="ARBA" id="ARBA00001966"/>
    </source>
</evidence>
<feature type="domain" description="Helicase ATP-binding" evidence="13">
    <location>
        <begin position="9"/>
        <end position="435"/>
    </location>
</feature>
<dbReference type="SUPFAM" id="SSF52540">
    <property type="entry name" value="P-loop containing nucleoside triphosphate hydrolases"/>
    <property type="match status" value="1"/>
</dbReference>
<dbReference type="CDD" id="cd18788">
    <property type="entry name" value="SF2_C_XPD"/>
    <property type="match status" value="1"/>
</dbReference>
<keyword evidence="15" id="KW-1185">Reference proteome</keyword>
<dbReference type="InterPro" id="IPR010614">
    <property type="entry name" value="RAD3-like_helicase_DEAD"/>
</dbReference>
<dbReference type="NCBIfam" id="TIGR00604">
    <property type="entry name" value="rad3"/>
    <property type="match status" value="1"/>
</dbReference>
<dbReference type="GO" id="GO:0046872">
    <property type="term" value="F:metal ion binding"/>
    <property type="evidence" value="ECO:0007669"/>
    <property type="project" value="UniProtKB-KW"/>
</dbReference>
<keyword evidence="7" id="KW-0347">Helicase</keyword>
<keyword evidence="5" id="KW-0547">Nucleotide-binding</keyword>
<dbReference type="GO" id="GO:0005634">
    <property type="term" value="C:nucleus"/>
    <property type="evidence" value="ECO:0007669"/>
    <property type="project" value="UniProtKB-SubCell"/>
</dbReference>
<evidence type="ECO:0000256" key="8">
    <source>
        <dbReference type="ARBA" id="ARBA00022840"/>
    </source>
</evidence>
<protein>
    <recommendedName>
        <fullName evidence="13">Helicase ATP-binding domain-containing protein</fullName>
    </recommendedName>
</protein>
<organism evidence="14 15">
    <name type="scientific">Rhodosorus marinus</name>
    <dbReference type="NCBI Taxonomy" id="101924"/>
    <lineage>
        <taxon>Eukaryota</taxon>
        <taxon>Rhodophyta</taxon>
        <taxon>Stylonematophyceae</taxon>
        <taxon>Stylonematales</taxon>
        <taxon>Stylonemataceae</taxon>
        <taxon>Rhodosorus</taxon>
    </lineage>
</organism>
<dbReference type="InterPro" id="IPR006555">
    <property type="entry name" value="ATP-dep_Helicase_C"/>
</dbReference>
<dbReference type="InterPro" id="IPR006554">
    <property type="entry name" value="Helicase-like_DEXD_c2"/>
</dbReference>
<dbReference type="GO" id="GO:0006139">
    <property type="term" value="P:nucleobase-containing compound metabolic process"/>
    <property type="evidence" value="ECO:0007669"/>
    <property type="project" value="InterPro"/>
</dbReference>
<proteinExistence type="inferred from homology"/>
<dbReference type="GO" id="GO:0005524">
    <property type="term" value="F:ATP binding"/>
    <property type="evidence" value="ECO:0007669"/>
    <property type="project" value="UniProtKB-KW"/>
</dbReference>
<keyword evidence="6" id="KW-0378">Hydrolase</keyword>
<dbReference type="GO" id="GO:0051536">
    <property type="term" value="F:iron-sulfur cluster binding"/>
    <property type="evidence" value="ECO:0007669"/>
    <property type="project" value="UniProtKB-KW"/>
</dbReference>
<dbReference type="PROSITE" id="PS51193">
    <property type="entry name" value="HELICASE_ATP_BIND_2"/>
    <property type="match status" value="1"/>
</dbReference>
<dbReference type="GO" id="GO:0003678">
    <property type="term" value="F:DNA helicase activity"/>
    <property type="evidence" value="ECO:0007669"/>
    <property type="project" value="InterPro"/>
</dbReference>
<comment type="cofactor">
    <cofactor evidence="1">
        <name>[4Fe-4S] cluster</name>
        <dbReference type="ChEBI" id="CHEBI:49883"/>
    </cofactor>
</comment>
<comment type="similarity">
    <text evidence="3">Belongs to the DEAD box helicase family. DEAH subfamily. DDX11/CHL1 sub-subfamily.</text>
</comment>
<dbReference type="InterPro" id="IPR014001">
    <property type="entry name" value="Helicase_ATP-bd"/>
</dbReference>
<evidence type="ECO:0000256" key="10">
    <source>
        <dbReference type="ARBA" id="ARBA00023014"/>
    </source>
</evidence>
<comment type="subcellular location">
    <subcellularLocation>
        <location evidence="2">Nucleus</location>
    </subcellularLocation>
</comment>
<dbReference type="EMBL" id="JAMWBK010000007">
    <property type="protein sequence ID" value="KAJ8903699.1"/>
    <property type="molecule type" value="Genomic_DNA"/>
</dbReference>
<sequence>MSVAGAMVADENFGFPFEPYEVQRQFMKELFAVLRDGKVGLFESPTGTGKSLSMICGALTWLRYALEHGIGDTREPNDNLDDEPDWIVDHFRESSKASAARIAQRVQLAAERRRKRISERKSKIAQFGADGVESHAGSSKTRDVDPYLLDDYFSDDETGKIGSKRLSRQSDLRAEHLANLEPGSSDEDEDLRKQMPRIIFCSRTHSQLLQFANELKLVVGADTNRQTGDSREHGDGLSNFTLAVVPFGSRRHTCINPDVRRIQSVAGMNDRCLDLLKARNAKKVVPSRSGSNGSSTTRNSGGCVYLAEDAIKRVRDEILTNVHDIEEVVSDARKSQACPYFVTRSAIQRTGQFLILPYNVVLHKPTRDSIGIDLNENCVVIFDEAHNVMDAIIDIHSAKLSYENMVTVLEATMRYCDKYARRLRSKNLYYIRQLMTLLRHLIAFSGPEEGRLAMSAEAVSELQFKAKIDNINVFKLLRFIGETKFAQKVQGFTDSSERTEGHLKAGRSDIYSVVAFLNCLTNSIGDGRVVCSRSQEEKERFFKYLMLNPSVVMNPVMDSVRAVVFAGGTLSPRTDIETRLLSGVAAERKTFFSCGHVVPEQNVLGTVVARGPSGLEFDFRFQNRNNNSLIDELGRAITNMCSVIPKGVIVFFPSYAYLNQVSERWKSSGLIKKISRKKQFLVEQPAIDQESVLAKHAQAAAESGALLLSVVGGKLSEGINFSNDLGRAVIMVGLPYPNPSDVETREILSYIEADVGSEVAREYLEDICMKAVNQSVGRCIRHRKDFASIIFMDKRYTGERIRSKLASWIRDVVQIREFGESMHRNGEFFRKMPSDC</sequence>
<dbReference type="PANTHER" id="PTHR11472:SF41">
    <property type="entry name" value="ATP-DEPENDENT DNA HELICASE DDX11-RELATED"/>
    <property type="match status" value="1"/>
</dbReference>
<evidence type="ECO:0000256" key="2">
    <source>
        <dbReference type="ARBA" id="ARBA00004123"/>
    </source>
</evidence>
<dbReference type="SMART" id="SM00491">
    <property type="entry name" value="HELICc2"/>
    <property type="match status" value="1"/>
</dbReference>
<name>A0AAV8UNV1_9RHOD</name>
<evidence type="ECO:0000313" key="15">
    <source>
        <dbReference type="Proteomes" id="UP001157974"/>
    </source>
</evidence>
<dbReference type="Pfam" id="PF13307">
    <property type="entry name" value="Helicase_C_2"/>
    <property type="match status" value="1"/>
</dbReference>
<dbReference type="InterPro" id="IPR027417">
    <property type="entry name" value="P-loop_NTPase"/>
</dbReference>
<evidence type="ECO:0000256" key="4">
    <source>
        <dbReference type="ARBA" id="ARBA00022723"/>
    </source>
</evidence>
<dbReference type="PANTHER" id="PTHR11472">
    <property type="entry name" value="DNA REPAIR DEAD HELICASE RAD3/XP-D SUBFAMILY MEMBER"/>
    <property type="match status" value="1"/>
</dbReference>
<dbReference type="AlphaFoldDB" id="A0AAV8UNV1"/>
<keyword evidence="10" id="KW-0411">Iron-sulfur</keyword>
<evidence type="ECO:0000256" key="12">
    <source>
        <dbReference type="ARBA" id="ARBA00023242"/>
    </source>
</evidence>
<evidence type="ECO:0000259" key="13">
    <source>
        <dbReference type="PROSITE" id="PS51193"/>
    </source>
</evidence>